<feature type="compositionally biased region" description="Pro residues" evidence="3">
    <location>
        <begin position="13"/>
        <end position="32"/>
    </location>
</feature>
<dbReference type="PROSITE" id="PS51543">
    <property type="entry name" value="FYRC"/>
    <property type="match status" value="1"/>
</dbReference>
<dbReference type="Pfam" id="PF05965">
    <property type="entry name" value="FYRC"/>
    <property type="match status" value="1"/>
</dbReference>
<feature type="compositionally biased region" description="Pro residues" evidence="3">
    <location>
        <begin position="233"/>
        <end position="254"/>
    </location>
</feature>
<dbReference type="PROSITE" id="PS51542">
    <property type="entry name" value="FYRN"/>
    <property type="match status" value="1"/>
</dbReference>
<feature type="compositionally biased region" description="Low complexity" evidence="3">
    <location>
        <begin position="1"/>
        <end position="12"/>
    </location>
</feature>
<evidence type="ECO:0000313" key="4">
    <source>
        <dbReference type="EMBL" id="KAH9841402.1"/>
    </source>
</evidence>
<comment type="subcellular location">
    <subcellularLocation>
        <location evidence="1">Nucleus</location>
    </subcellularLocation>
</comment>
<feature type="compositionally biased region" description="Polar residues" evidence="3">
    <location>
        <begin position="312"/>
        <end position="326"/>
    </location>
</feature>
<proteinExistence type="predicted"/>
<dbReference type="EMBL" id="JADCUA010000003">
    <property type="protein sequence ID" value="KAH9841402.1"/>
    <property type="molecule type" value="Genomic_DNA"/>
</dbReference>
<evidence type="ECO:0000256" key="3">
    <source>
        <dbReference type="SAM" id="MobiDB-lite"/>
    </source>
</evidence>
<comment type="caution">
    <text evidence="4">The sequence shown here is derived from an EMBL/GenBank/DDBJ whole genome shotgun (WGS) entry which is preliminary data.</text>
</comment>
<dbReference type="InterPro" id="IPR040092">
    <property type="entry name" value="TBRG1"/>
</dbReference>
<keyword evidence="5" id="KW-1185">Reference proteome</keyword>
<dbReference type="Pfam" id="PF05964">
    <property type="entry name" value="FYRN"/>
    <property type="match status" value="1"/>
</dbReference>
<dbReference type="RefSeq" id="XP_047782701.1">
    <property type="nucleotide sequence ID" value="XM_047917851.1"/>
</dbReference>
<feature type="compositionally biased region" description="Polar residues" evidence="3">
    <location>
        <begin position="720"/>
        <end position="739"/>
    </location>
</feature>
<protein>
    <submittedName>
        <fullName evidence="4">F/Y rich C-terminus-domain-containing protein</fullName>
    </submittedName>
</protein>
<organism evidence="4 5">
    <name type="scientific">Rhodofomes roseus</name>
    <dbReference type="NCBI Taxonomy" id="34475"/>
    <lineage>
        <taxon>Eukaryota</taxon>
        <taxon>Fungi</taxon>
        <taxon>Dikarya</taxon>
        <taxon>Basidiomycota</taxon>
        <taxon>Agaricomycotina</taxon>
        <taxon>Agaricomycetes</taxon>
        <taxon>Polyporales</taxon>
        <taxon>Rhodofomes</taxon>
    </lineage>
</organism>
<dbReference type="SMART" id="SM00542">
    <property type="entry name" value="FYRC"/>
    <property type="match status" value="1"/>
</dbReference>
<feature type="compositionally biased region" description="Basic and acidic residues" evidence="3">
    <location>
        <begin position="157"/>
        <end position="182"/>
    </location>
</feature>
<dbReference type="PANTHER" id="PTHR22715">
    <property type="entry name" value="TRANSFORMING GROWTH FACTOR BETA REGULATED GENE 1"/>
    <property type="match status" value="1"/>
</dbReference>
<dbReference type="InterPro" id="IPR003888">
    <property type="entry name" value="FYrich_N"/>
</dbReference>
<feature type="region of interest" description="Disordered" evidence="3">
    <location>
        <begin position="1"/>
        <end position="48"/>
    </location>
</feature>
<sequence length="739" mass="81686">MSRPSRSSMGPPQNMPPPQDIVMGPPPLPPQASQPRDNIPKNSSESDVVEKYSKLVRKYKELEEKYNEAQFQLQRSGERNLKWRAERALLLDRVTELETNPQVNPGAPIPGPPFTAFPRSLLSVNSQKVFVGNLRQAIDEVDQEDPNIDPMVLSRHIGPDARKRQEEQRRQLEEEEAREARRQARRPRTTQKGKEMSVPVQQYAPPHPSAQGQGNGVPPVLVSSSGTRLRLKPPAPPSGEASPPPGSSMQPPLPHGLVQGHRSESPGSPMMSPHDEYPPPVPGAAYPPSFQSAGPDVVGNAPPIQSQMQMTLRTSSSGALSASRPTDVQRAGKPKRLKAHTVQSKSFSIPMVPRDKKGRPLLPLVVGIMTVINLGEVCMREHFHTERYIFPIHYEVTRRYLSTINPDAEAIYHCQILDGGDGPKFQIVPQDDPNHKIVAGTATGAWASIVREANRIRNRQHSNSVSGPDFFGLGQNTIKHLIQELPNAHQLKDYVWQNFVEGGPLGGRHAAVIPALLEDHEQAEGGRPEGGSYYGKEEHRELQIIQVEGEDTRAQQYLAPPSMKPIQFHQEYQEYVPPPQIREGPPQRGRRSSRASNPAYEDYAPAGTNAVRGESPSSTRMSHSPVMHRERENRERYSPQPQMSSHHTRSQSHSSPHAHQHSPYHSATSNGDSVRHYPIRSGASPPPVPATFASIMHAYPAPPIATNGATPIMQEEYAYTNGSNGRRNGHANVQSFPSG</sequence>
<evidence type="ECO:0000313" key="5">
    <source>
        <dbReference type="Proteomes" id="UP000814176"/>
    </source>
</evidence>
<dbReference type="GeneID" id="71998583"/>
<feature type="region of interest" description="Disordered" evidence="3">
    <location>
        <begin position="577"/>
        <end position="685"/>
    </location>
</feature>
<feature type="region of interest" description="Disordered" evidence="3">
    <location>
        <begin position="719"/>
        <end position="739"/>
    </location>
</feature>
<dbReference type="Proteomes" id="UP000814176">
    <property type="component" value="Unassembled WGS sequence"/>
</dbReference>
<dbReference type="PANTHER" id="PTHR22715:SF0">
    <property type="entry name" value="TRANSFORMING GROWTH FACTOR BETA REGULATOR 1"/>
    <property type="match status" value="1"/>
</dbReference>
<reference evidence="4 5" key="1">
    <citation type="journal article" date="2021" name="Environ. Microbiol.">
        <title>Gene family expansions and transcriptome signatures uncover fungal adaptations to wood decay.</title>
        <authorList>
            <person name="Hage H."/>
            <person name="Miyauchi S."/>
            <person name="Viragh M."/>
            <person name="Drula E."/>
            <person name="Min B."/>
            <person name="Chaduli D."/>
            <person name="Navarro D."/>
            <person name="Favel A."/>
            <person name="Norest M."/>
            <person name="Lesage-Meessen L."/>
            <person name="Balint B."/>
            <person name="Merenyi Z."/>
            <person name="de Eugenio L."/>
            <person name="Morin E."/>
            <person name="Martinez A.T."/>
            <person name="Baldrian P."/>
            <person name="Stursova M."/>
            <person name="Martinez M.J."/>
            <person name="Novotny C."/>
            <person name="Magnuson J.K."/>
            <person name="Spatafora J.W."/>
            <person name="Maurice S."/>
            <person name="Pangilinan J."/>
            <person name="Andreopoulos W."/>
            <person name="LaButti K."/>
            <person name="Hundley H."/>
            <person name="Na H."/>
            <person name="Kuo A."/>
            <person name="Barry K."/>
            <person name="Lipzen A."/>
            <person name="Henrissat B."/>
            <person name="Riley R."/>
            <person name="Ahrendt S."/>
            <person name="Nagy L.G."/>
            <person name="Grigoriev I.V."/>
            <person name="Martin F."/>
            <person name="Rosso M.N."/>
        </authorList>
    </citation>
    <scope>NUCLEOTIDE SEQUENCE [LARGE SCALE GENOMIC DNA]</scope>
    <source>
        <strain evidence="4 5">CIRM-BRFM 1785</strain>
    </source>
</reference>
<accession>A0ABQ8KRN8</accession>
<name>A0ABQ8KRN8_9APHY</name>
<gene>
    <name evidence="4" type="ORF">C8Q71DRAFT_327838</name>
</gene>
<feature type="region of interest" description="Disordered" evidence="3">
    <location>
        <begin position="312"/>
        <end position="334"/>
    </location>
</feature>
<dbReference type="InterPro" id="IPR003889">
    <property type="entry name" value="FYrich_C"/>
</dbReference>
<dbReference type="Gene3D" id="3.30.160.360">
    <property type="match status" value="1"/>
</dbReference>
<evidence type="ECO:0000256" key="1">
    <source>
        <dbReference type="ARBA" id="ARBA00004123"/>
    </source>
</evidence>
<feature type="compositionally biased region" description="Basic and acidic residues" evidence="3">
    <location>
        <begin position="627"/>
        <end position="637"/>
    </location>
</feature>
<keyword evidence="2" id="KW-0539">Nucleus</keyword>
<evidence type="ECO:0000256" key="2">
    <source>
        <dbReference type="ARBA" id="ARBA00023242"/>
    </source>
</evidence>
<dbReference type="SMART" id="SM00541">
    <property type="entry name" value="FYRN"/>
    <property type="match status" value="1"/>
</dbReference>
<feature type="compositionally biased region" description="Polar residues" evidence="3">
    <location>
        <begin position="33"/>
        <end position="46"/>
    </location>
</feature>
<feature type="region of interest" description="Disordered" evidence="3">
    <location>
        <begin position="141"/>
        <end position="292"/>
    </location>
</feature>
<feature type="compositionally biased region" description="Basic residues" evidence="3">
    <location>
        <begin position="646"/>
        <end position="662"/>
    </location>
</feature>